<evidence type="ECO:0000313" key="5">
    <source>
        <dbReference type="WBParaSite" id="NBR_0001321501-mRNA-1"/>
    </source>
</evidence>
<dbReference type="InterPro" id="IPR015425">
    <property type="entry name" value="FH2_Formin"/>
</dbReference>
<evidence type="ECO:0000313" key="3">
    <source>
        <dbReference type="EMBL" id="VDL76805.1"/>
    </source>
</evidence>
<keyword evidence="4" id="KW-1185">Reference proteome</keyword>
<evidence type="ECO:0000313" key="4">
    <source>
        <dbReference type="Proteomes" id="UP000271162"/>
    </source>
</evidence>
<dbReference type="WBParaSite" id="NBR_0001321501-mRNA-1">
    <property type="protein sequence ID" value="NBR_0001321501-mRNA-1"/>
    <property type="gene ID" value="NBR_0001321501"/>
</dbReference>
<name>A0A158R171_NIPBR</name>
<dbReference type="InterPro" id="IPR051425">
    <property type="entry name" value="Formin_Homology"/>
</dbReference>
<accession>A0A158R171</accession>
<dbReference type="PRINTS" id="PR01217">
    <property type="entry name" value="PRICHEXTENSN"/>
</dbReference>
<organism evidence="5">
    <name type="scientific">Nippostrongylus brasiliensis</name>
    <name type="common">Rat hookworm</name>
    <dbReference type="NCBI Taxonomy" id="27835"/>
    <lineage>
        <taxon>Eukaryota</taxon>
        <taxon>Metazoa</taxon>
        <taxon>Ecdysozoa</taxon>
        <taxon>Nematoda</taxon>
        <taxon>Chromadorea</taxon>
        <taxon>Rhabditida</taxon>
        <taxon>Rhabditina</taxon>
        <taxon>Rhabditomorpha</taxon>
        <taxon>Strongyloidea</taxon>
        <taxon>Heligmosomidae</taxon>
        <taxon>Nippostrongylus</taxon>
    </lineage>
</organism>
<dbReference type="Pfam" id="PF02181">
    <property type="entry name" value="FH2"/>
    <property type="match status" value="1"/>
</dbReference>
<dbReference type="InterPro" id="IPR042201">
    <property type="entry name" value="FH2_Formin_sf"/>
</dbReference>
<feature type="region of interest" description="Disordered" evidence="1">
    <location>
        <begin position="56"/>
        <end position="138"/>
    </location>
</feature>
<evidence type="ECO:0000259" key="2">
    <source>
        <dbReference type="Pfam" id="PF02181"/>
    </source>
</evidence>
<sequence length="642" mass="69474">MTEERWDRLLDSVSTIFEVDVIGDHLTQPKFNSDPGSERRSVAEILKVRASDYASVDVGSELRPAPASTSPAPSDPDHEEKPSTEAFGEKLEAPDYDDLLLKTNAPMPKPKTRPRSVSRHRATRLALIPPNERQNVPNPVVSKSTGDNLLVSQDQCPVVPVSNDENLCPSPSAPVPPGPTRSATKCQSFISVPPPDPAAYVNEPPSPSTIVESLYGDNNDPLVQSETTIKPSPTQEFCDDPVPTISTCSLADDTQGESVSRRSSIYVTCSGSEGDVRQSRSSESVDVSPSSTAPRPPPPPSAPLPPPPPPPPPGLLKMSTGAAGPPPPPPPPPPPGILSKAGSSASSVSPASCTARGDEIYPKKKRTYTLLWQAVSQHAITNVHTVWNEYSRPEFGPEERDHVQLVFERAEPTALSRFATERRSMRDQPAAETIFQLPQQKALNLEILLAKLRPLTVMDLIEKLESNDMDGISIDLLSSLLKYFPTDEELARHSQSTQRIRAACGALRSPVLIHLMHKCLQYGNYINQGTALSRAVGFSLSSLPSVLSAKGKQNNSLNVRLVDLLAQFVEFDTVALEDVISTLQSAKSITLDDIEAASKELTSSVKRLKHQLSSRGGGDVSLLEAYQPFLEVMHSVHSSSSH</sequence>
<feature type="compositionally biased region" description="Low complexity" evidence="1">
    <location>
        <begin position="281"/>
        <end position="293"/>
    </location>
</feature>
<feature type="compositionally biased region" description="Polar residues" evidence="1">
    <location>
        <begin position="221"/>
        <end position="235"/>
    </location>
</feature>
<feature type="compositionally biased region" description="Pro residues" evidence="1">
    <location>
        <begin position="294"/>
        <end position="314"/>
    </location>
</feature>
<dbReference type="Proteomes" id="UP000271162">
    <property type="component" value="Unassembled WGS sequence"/>
</dbReference>
<feature type="compositionally biased region" description="Low complexity" evidence="1">
    <location>
        <begin position="339"/>
        <end position="355"/>
    </location>
</feature>
<dbReference type="PANTHER" id="PTHR45725:SF1">
    <property type="entry name" value="DISHEVELLED ASSOCIATED ACTIVATOR OF MORPHOGENESIS, ISOFORM D"/>
    <property type="match status" value="1"/>
</dbReference>
<dbReference type="EMBL" id="UYSL01020974">
    <property type="protein sequence ID" value="VDL76805.1"/>
    <property type="molecule type" value="Genomic_DNA"/>
</dbReference>
<feature type="region of interest" description="Disordered" evidence="1">
    <location>
        <begin position="269"/>
        <end position="355"/>
    </location>
</feature>
<gene>
    <name evidence="3" type="ORF">NBR_LOCUS13216</name>
</gene>
<evidence type="ECO:0000256" key="1">
    <source>
        <dbReference type="SAM" id="MobiDB-lite"/>
    </source>
</evidence>
<reference evidence="5" key="1">
    <citation type="submission" date="2016-04" db="UniProtKB">
        <authorList>
            <consortium name="WormBaseParasite"/>
        </authorList>
    </citation>
    <scope>IDENTIFICATION</scope>
</reference>
<dbReference type="AlphaFoldDB" id="A0A158R171"/>
<feature type="compositionally biased region" description="Basic residues" evidence="1">
    <location>
        <begin position="110"/>
        <end position="123"/>
    </location>
</feature>
<feature type="compositionally biased region" description="Basic and acidic residues" evidence="1">
    <location>
        <begin position="75"/>
        <end position="93"/>
    </location>
</feature>
<dbReference type="Gene3D" id="1.20.58.2220">
    <property type="entry name" value="Formin, FH2 domain"/>
    <property type="match status" value="2"/>
</dbReference>
<dbReference type="STRING" id="27835.A0A158R171"/>
<protein>
    <submittedName>
        <fullName evidence="5">FH2 domain-containing protein</fullName>
    </submittedName>
</protein>
<reference evidence="3 4" key="2">
    <citation type="submission" date="2018-11" db="EMBL/GenBank/DDBJ databases">
        <authorList>
            <consortium name="Pathogen Informatics"/>
        </authorList>
    </citation>
    <scope>NUCLEOTIDE SEQUENCE [LARGE SCALE GENOMIC DNA]</scope>
</reference>
<proteinExistence type="predicted"/>
<feature type="domain" description="FH2" evidence="2">
    <location>
        <begin position="494"/>
        <end position="634"/>
    </location>
</feature>
<feature type="region of interest" description="Disordered" evidence="1">
    <location>
        <begin position="214"/>
        <end position="241"/>
    </location>
</feature>
<feature type="compositionally biased region" description="Pro residues" evidence="1">
    <location>
        <begin position="324"/>
        <end position="336"/>
    </location>
</feature>
<feature type="region of interest" description="Disordered" evidence="1">
    <location>
        <begin position="162"/>
        <end position="183"/>
    </location>
</feature>
<dbReference type="PANTHER" id="PTHR45725">
    <property type="entry name" value="FORMIN HOMOLOGY 2 FAMILY MEMBER"/>
    <property type="match status" value="1"/>
</dbReference>
<dbReference type="SUPFAM" id="SSF101447">
    <property type="entry name" value="Formin homology 2 domain (FH2 domain)"/>
    <property type="match status" value="1"/>
</dbReference>